<evidence type="ECO:0000256" key="1">
    <source>
        <dbReference type="ARBA" id="ARBA00022737"/>
    </source>
</evidence>
<dbReference type="RefSeq" id="WP_239796880.1">
    <property type="nucleotide sequence ID" value="NZ_OU912926.1"/>
</dbReference>
<keyword evidence="2" id="KW-0040">ANK repeat</keyword>
<keyword evidence="4" id="KW-1185">Reference proteome</keyword>
<sequence>MAILPKVVQKLADENNPLFGKAKAFLLEEDAGSIAAKKAASIVRSEDNNALLAVKDNDALMVATWDNNLEGMECAIKQGADLNVRDFLGKTPLHYVASIVAAKVLIDGGANLNIMDNNNRTPLFEVDDPNIAIFLIDCGANFNLKDKDSFTPLHLWVNHPKVAQRLLVAGANPNIQLARGGTLSRGGIYKKGNTALHCANNLETAKILIEHGADITIKNKYGLLAEETTTAETQEFIKSISLNKQ</sequence>
<keyword evidence="1" id="KW-0677">Repeat</keyword>
<dbReference type="InterPro" id="IPR002110">
    <property type="entry name" value="Ankyrin_rpt"/>
</dbReference>
<reference evidence="3 4" key="1">
    <citation type="submission" date="2021-10" db="EMBL/GenBank/DDBJ databases">
        <authorList>
            <person name="Koch H."/>
        </authorList>
    </citation>
    <scope>NUCLEOTIDE SEQUENCE [LARGE SCALE GENOMIC DNA]</scope>
    <source>
        <strain evidence="3">6680</strain>
    </source>
</reference>
<dbReference type="PANTHER" id="PTHR24198:SF193">
    <property type="match status" value="1"/>
</dbReference>
<name>A0ABM8YZQ0_9PROT</name>
<dbReference type="PANTHER" id="PTHR24198">
    <property type="entry name" value="ANKYRIN REPEAT AND PROTEIN KINASE DOMAIN-CONTAINING PROTEIN"/>
    <property type="match status" value="1"/>
</dbReference>
<evidence type="ECO:0000313" key="4">
    <source>
        <dbReference type="Proteomes" id="UP000839052"/>
    </source>
</evidence>
<dbReference type="EMBL" id="OU912926">
    <property type="protein sequence ID" value="CAG9933031.1"/>
    <property type="molecule type" value="Genomic_DNA"/>
</dbReference>
<evidence type="ECO:0000313" key="3">
    <source>
        <dbReference type="EMBL" id="CAG9933031.1"/>
    </source>
</evidence>
<dbReference type="PRINTS" id="PR01415">
    <property type="entry name" value="ANKYRIN"/>
</dbReference>
<dbReference type="SMART" id="SM00248">
    <property type="entry name" value="ANK"/>
    <property type="match status" value="5"/>
</dbReference>
<evidence type="ECO:0000256" key="2">
    <source>
        <dbReference type="ARBA" id="ARBA00023043"/>
    </source>
</evidence>
<dbReference type="Gene3D" id="1.25.40.20">
    <property type="entry name" value="Ankyrin repeat-containing domain"/>
    <property type="match status" value="2"/>
</dbReference>
<organism evidence="3 4">
    <name type="scientific">Candidatus Nitrotoga arctica</name>
    <dbReference type="NCBI Taxonomy" id="453162"/>
    <lineage>
        <taxon>Bacteria</taxon>
        <taxon>Pseudomonadati</taxon>
        <taxon>Pseudomonadota</taxon>
        <taxon>Betaproteobacteria</taxon>
        <taxon>Nitrosomonadales</taxon>
        <taxon>Gallionellaceae</taxon>
        <taxon>Candidatus Nitrotoga</taxon>
    </lineage>
</organism>
<dbReference type="InterPro" id="IPR036770">
    <property type="entry name" value="Ankyrin_rpt-contain_sf"/>
</dbReference>
<dbReference type="Proteomes" id="UP000839052">
    <property type="component" value="Chromosome"/>
</dbReference>
<dbReference type="SUPFAM" id="SSF48403">
    <property type="entry name" value="Ankyrin repeat"/>
    <property type="match status" value="1"/>
</dbReference>
<accession>A0ABM8YZQ0</accession>
<proteinExistence type="predicted"/>
<gene>
    <name evidence="3" type="ORF">NTG6680_1782</name>
</gene>
<protein>
    <submittedName>
        <fullName evidence="3">ANK_REP_REGION domain-containing protein</fullName>
    </submittedName>
</protein>
<dbReference type="Pfam" id="PF12796">
    <property type="entry name" value="Ank_2"/>
    <property type="match status" value="2"/>
</dbReference>